<organism evidence="1 2">
    <name type="scientific">Ensete ventricosum</name>
    <name type="common">Abyssinian banana</name>
    <name type="synonym">Musa ensete</name>
    <dbReference type="NCBI Taxonomy" id="4639"/>
    <lineage>
        <taxon>Eukaryota</taxon>
        <taxon>Viridiplantae</taxon>
        <taxon>Streptophyta</taxon>
        <taxon>Embryophyta</taxon>
        <taxon>Tracheophyta</taxon>
        <taxon>Spermatophyta</taxon>
        <taxon>Magnoliopsida</taxon>
        <taxon>Liliopsida</taxon>
        <taxon>Zingiberales</taxon>
        <taxon>Musaceae</taxon>
        <taxon>Ensete</taxon>
    </lineage>
</organism>
<name>A0A426ZUU8_ENSVE</name>
<dbReference type="Proteomes" id="UP000287651">
    <property type="component" value="Unassembled WGS sequence"/>
</dbReference>
<proteinExistence type="predicted"/>
<reference evidence="1 2" key="1">
    <citation type="journal article" date="2014" name="Agronomy (Basel)">
        <title>A Draft Genome Sequence for Ensete ventricosum, the Drought-Tolerant Tree Against Hunger.</title>
        <authorList>
            <person name="Harrison J."/>
            <person name="Moore K.A."/>
            <person name="Paszkiewicz K."/>
            <person name="Jones T."/>
            <person name="Grant M."/>
            <person name="Ambacheew D."/>
            <person name="Muzemil S."/>
            <person name="Studholme D.J."/>
        </authorList>
    </citation>
    <scope>NUCLEOTIDE SEQUENCE [LARGE SCALE GENOMIC DNA]</scope>
</reference>
<dbReference type="AlphaFoldDB" id="A0A426ZUU8"/>
<dbReference type="EMBL" id="AMZH03004924">
    <property type="protein sequence ID" value="RRT67748.1"/>
    <property type="molecule type" value="Genomic_DNA"/>
</dbReference>
<comment type="caution">
    <text evidence="1">The sequence shown here is derived from an EMBL/GenBank/DDBJ whole genome shotgun (WGS) entry which is preliminary data.</text>
</comment>
<gene>
    <name evidence="1" type="ORF">B296_00028010</name>
</gene>
<evidence type="ECO:0000313" key="1">
    <source>
        <dbReference type="EMBL" id="RRT67748.1"/>
    </source>
</evidence>
<accession>A0A426ZUU8</accession>
<protein>
    <submittedName>
        <fullName evidence="1">Uncharacterized protein</fullName>
    </submittedName>
</protein>
<sequence>MISARVGRWFLQEGQVGSVPDVIPPTVKLVWLWILRSPCSVEVNRTTADPSIPVSGRLPRVGSTTLAGQLSEGAVKSD</sequence>
<evidence type="ECO:0000313" key="2">
    <source>
        <dbReference type="Proteomes" id="UP000287651"/>
    </source>
</evidence>